<proteinExistence type="predicted"/>
<organism evidence="1">
    <name type="scientific">Siphoviridae sp. ct16C7</name>
    <dbReference type="NCBI Taxonomy" id="2825304"/>
    <lineage>
        <taxon>Viruses</taxon>
        <taxon>Duplodnaviria</taxon>
        <taxon>Heunggongvirae</taxon>
        <taxon>Uroviricota</taxon>
        <taxon>Caudoviricetes</taxon>
    </lineage>
</organism>
<accession>A0A8S5P0N3</accession>
<sequence>MATQFLDLAGLSHYDSKIKAVSAGGISIAGKVVTLSAISGAVLGTFTVPDTVYSLATETADGLMSKADFAKLAGIAAGATKVEESTTNGNVKINGTEVVVYEPATYTAHEDAALYKITVTETGAVSTATAVTKADITALGIPAQDTTYGLASATADGLMSKADFAKLEGIAAGAQANVIEAVSVNGNALPINSKGVNIDLSGYALKADFTSVLSWKGTVATFTDLPADAAVGDTYNIVAAFDLDGQTYPAGTNVARTSGDTPTWDPLGGSFSVTAVATADIDALFA</sequence>
<dbReference type="EMBL" id="BK015293">
    <property type="protein sequence ID" value="DAD99779.1"/>
    <property type="molecule type" value="Genomic_DNA"/>
</dbReference>
<name>A0A8S5P0N3_9CAUD</name>
<evidence type="ECO:0000313" key="1">
    <source>
        <dbReference type="EMBL" id="DAD99779.1"/>
    </source>
</evidence>
<reference evidence="1" key="1">
    <citation type="journal article" date="2021" name="Proc. Natl. Acad. Sci. U.S.A.">
        <title>A Catalog of Tens of Thousands of Viruses from Human Metagenomes Reveals Hidden Associations with Chronic Diseases.</title>
        <authorList>
            <person name="Tisza M.J."/>
            <person name="Buck C.B."/>
        </authorList>
    </citation>
    <scope>NUCLEOTIDE SEQUENCE</scope>
    <source>
        <strain evidence="1">Ct16C7</strain>
    </source>
</reference>
<protein>
    <submittedName>
        <fullName evidence="1">Uncharacterized protein</fullName>
    </submittedName>
</protein>